<gene>
    <name evidence="2" type="ORF">APX70_00943</name>
</gene>
<name>A0A3M2V889_PSEYM</name>
<dbReference type="Pfam" id="PF19975">
    <property type="entry name" value="DO-GTPase1"/>
    <property type="match status" value="1"/>
</dbReference>
<comment type="caution">
    <text evidence="2">The sequence shown here is derived from an EMBL/GenBank/DDBJ whole genome shotgun (WGS) entry which is preliminary data.</text>
</comment>
<evidence type="ECO:0000313" key="3">
    <source>
        <dbReference type="Proteomes" id="UP000282378"/>
    </source>
</evidence>
<evidence type="ECO:0000313" key="2">
    <source>
        <dbReference type="EMBL" id="RML35489.1"/>
    </source>
</evidence>
<dbReference type="Proteomes" id="UP000282378">
    <property type="component" value="Unassembled WGS sequence"/>
</dbReference>
<protein>
    <recommendedName>
        <fullName evidence="1">Double-GTPase 1 domain-containing protein</fullName>
    </recommendedName>
</protein>
<sequence>MRMNRRSIILIGGPDAGKTNYVARLWHALNANEGALHAVEIPADISFVEDMIAHLFEGKFAPRSHLTEDSRRDFVISVAAAQGGPTTELVIPDNSGELWRNAVLSSEIGIEWMEELRRADGAVLFVRVLSNLNEQPLDWVTAGKLLGDLGVDEDRSGL</sequence>
<dbReference type="SUPFAM" id="SSF52540">
    <property type="entry name" value="P-loop containing nucleoside triphosphate hydrolases"/>
    <property type="match status" value="1"/>
</dbReference>
<accession>A0A3M2V889</accession>
<dbReference type="InterPro" id="IPR045530">
    <property type="entry name" value="DO-GTPase1"/>
</dbReference>
<reference evidence="2 3" key="1">
    <citation type="submission" date="2018-08" db="EMBL/GenBank/DDBJ databases">
        <title>Recombination of ecologically and evolutionarily significant loci maintains genetic cohesion in the Pseudomonas syringae species complex.</title>
        <authorList>
            <person name="Dillon M."/>
            <person name="Thakur S."/>
            <person name="Almeida R.N.D."/>
            <person name="Weir B.S."/>
            <person name="Guttman D.S."/>
        </authorList>
    </citation>
    <scope>NUCLEOTIDE SEQUENCE [LARGE SCALE GENOMIC DNA]</scope>
    <source>
        <strain evidence="2 3">88_10</strain>
    </source>
</reference>
<dbReference type="InterPro" id="IPR027417">
    <property type="entry name" value="P-loop_NTPase"/>
</dbReference>
<feature type="non-terminal residue" evidence="2">
    <location>
        <position position="158"/>
    </location>
</feature>
<feature type="domain" description="Double-GTPase 1" evidence="1">
    <location>
        <begin position="9"/>
        <end position="145"/>
    </location>
</feature>
<dbReference type="AlphaFoldDB" id="A0A3M2V889"/>
<dbReference type="EMBL" id="RBNL01004254">
    <property type="protein sequence ID" value="RML35489.1"/>
    <property type="molecule type" value="Genomic_DNA"/>
</dbReference>
<proteinExistence type="predicted"/>
<organism evidence="2 3">
    <name type="scientific">Pseudomonas syringae pv. maculicola</name>
    <dbReference type="NCBI Taxonomy" id="59511"/>
    <lineage>
        <taxon>Bacteria</taxon>
        <taxon>Pseudomonadati</taxon>
        <taxon>Pseudomonadota</taxon>
        <taxon>Gammaproteobacteria</taxon>
        <taxon>Pseudomonadales</taxon>
        <taxon>Pseudomonadaceae</taxon>
        <taxon>Pseudomonas</taxon>
    </lineage>
</organism>
<evidence type="ECO:0000259" key="1">
    <source>
        <dbReference type="Pfam" id="PF19975"/>
    </source>
</evidence>